<dbReference type="Proteomes" id="UP000887580">
    <property type="component" value="Unplaced"/>
</dbReference>
<reference evidence="2" key="1">
    <citation type="submission" date="2022-11" db="UniProtKB">
        <authorList>
            <consortium name="WormBaseParasite"/>
        </authorList>
    </citation>
    <scope>IDENTIFICATION</scope>
</reference>
<protein>
    <submittedName>
        <fullName evidence="2">Tetratricopeptide repeat protein</fullName>
    </submittedName>
</protein>
<accession>A0AC35G176</accession>
<evidence type="ECO:0000313" key="2">
    <source>
        <dbReference type="WBParaSite" id="PS1159_v2.g22489.t2"/>
    </source>
</evidence>
<evidence type="ECO:0000313" key="1">
    <source>
        <dbReference type="Proteomes" id="UP000887580"/>
    </source>
</evidence>
<organism evidence="1 2">
    <name type="scientific">Panagrolaimus sp. PS1159</name>
    <dbReference type="NCBI Taxonomy" id="55785"/>
    <lineage>
        <taxon>Eukaryota</taxon>
        <taxon>Metazoa</taxon>
        <taxon>Ecdysozoa</taxon>
        <taxon>Nematoda</taxon>
        <taxon>Chromadorea</taxon>
        <taxon>Rhabditida</taxon>
        <taxon>Tylenchina</taxon>
        <taxon>Panagrolaimomorpha</taxon>
        <taxon>Panagrolaimoidea</taxon>
        <taxon>Panagrolaimidae</taxon>
        <taxon>Panagrolaimus</taxon>
    </lineage>
</organism>
<sequence length="408" mass="47148">MICLEAALNGSSTAKQHMAIFDNLIIALQSFKKNDSGKLVKAMSKAIQLNSDIERIKSYPNELDTIICYIQMNPTYEKMKEYLPNVFKQFPENEYLAEKLCFDFLIFINGELEAALNQIEMALKRHPKSLRLLYFYAVILEKQEPPSEKCIKAFDAFFDAAPKDNPNVPACHYLKADYYAIIGNKSKFFECYKDGLAAEKKQLPCFLPYNFKGKSAVDFLYAFYTKDSVIKATDKDYRHRFEQIKADPKRKLLLVQNRQSFISQIEGDETTDLFSEMSLKPLSSSSFPPNWKSLKPITFKDIDPTKNKIYDGCVLEVRIIDWPFLFTNIQTKIEDKNGDVNRITICNWPKSGDRKNDILEAMKVFRPNVKISIINPYYRISSNGENTILVESPKFIKFDTSMINKLCH</sequence>
<proteinExistence type="predicted"/>
<name>A0AC35G176_9BILA</name>
<dbReference type="WBParaSite" id="PS1159_v2.g22489.t2">
    <property type="protein sequence ID" value="PS1159_v2.g22489.t2"/>
    <property type="gene ID" value="PS1159_v2.g22489"/>
</dbReference>